<dbReference type="InterPro" id="IPR050173">
    <property type="entry name" value="ABC_transporter_C-like"/>
</dbReference>
<evidence type="ECO:0000313" key="25">
    <source>
        <dbReference type="Proteomes" id="UP000242450"/>
    </source>
</evidence>
<evidence type="ECO:0000256" key="4">
    <source>
        <dbReference type="ARBA" id="ARBA00022692"/>
    </source>
</evidence>
<evidence type="ECO:0000256" key="17">
    <source>
        <dbReference type="ARBA" id="ARBA00048171"/>
    </source>
</evidence>
<sequence>MKAIGLFISFLSIFLFLCNHVASLASNYWLSLWTDDPIVNGTQEHTQVRLSVYGALGISQGFSEKRWLAVRLECVGNCIVLFASLFAVISRHSLSAGLVGLSVSYSLQAPWQIQDMAPPSDWPQVGRVEFRDYGLRYREDLDLVLKHINVTIDGGEKVGIVGRTGAGKSSLTLGLFRINESAEGEIIIDDINIAEIGLHDLRFKITIIPQDPVLFSGSLRMNLDPFSQYSDEEVWTSLELAHLKGFVSALPDKLNHECAEGGENLSVGQRQLVCLARALLRKTKILVLDEATAAVDLETDDLIQSTIRTQFDDCTVLTIAHRLNTIMDYTRVIVLDKGEVREWGSPSDLLQRRGVFYSMAKDAGLV</sequence>
<comment type="catalytic activity">
    <reaction evidence="17">
        <text>2',3'-cGAMP(in) + ATP + H2O = 2',3'-cGAMP(out) + ADP + phosphate + H(+)</text>
        <dbReference type="Rhea" id="RHEA:74887"/>
        <dbReference type="ChEBI" id="CHEBI:15377"/>
        <dbReference type="ChEBI" id="CHEBI:15378"/>
        <dbReference type="ChEBI" id="CHEBI:30616"/>
        <dbReference type="ChEBI" id="CHEBI:43474"/>
        <dbReference type="ChEBI" id="CHEBI:143093"/>
        <dbReference type="ChEBI" id="CHEBI:456216"/>
    </reaction>
</comment>
<evidence type="ECO:0000256" key="9">
    <source>
        <dbReference type="ARBA" id="ARBA00023136"/>
    </source>
</evidence>
<keyword evidence="8" id="KW-1133">Transmembrane helix</keyword>
<dbReference type="GO" id="GO:0016323">
    <property type="term" value="C:basolateral plasma membrane"/>
    <property type="evidence" value="ECO:0007669"/>
    <property type="project" value="TreeGrafter"/>
</dbReference>
<keyword evidence="25" id="KW-1185">Reference proteome</keyword>
<feature type="chain" id="PRO_5012577975" description="Multidrug resistance-associated protein 1" evidence="22">
    <location>
        <begin position="24"/>
        <end position="366"/>
    </location>
</feature>
<evidence type="ECO:0000313" key="24">
    <source>
        <dbReference type="EMBL" id="OWK11097.1"/>
    </source>
</evidence>
<evidence type="ECO:0000256" key="3">
    <source>
        <dbReference type="ARBA" id="ARBA00022448"/>
    </source>
</evidence>
<keyword evidence="6" id="KW-0547">Nucleotide-binding</keyword>
<dbReference type="InterPro" id="IPR003439">
    <property type="entry name" value="ABC_transporter-like_ATP-bd"/>
</dbReference>
<dbReference type="FunFam" id="3.40.50.300:FF:000074">
    <property type="entry name" value="Multidrug resistance-associated protein 5 isoform 1"/>
    <property type="match status" value="1"/>
</dbReference>
<evidence type="ECO:0000256" key="15">
    <source>
        <dbReference type="ARBA" id="ARBA00047354"/>
    </source>
</evidence>
<keyword evidence="7" id="KW-0067">ATP-binding</keyword>
<comment type="caution">
    <text evidence="24">The sequence shown here is derived from an EMBL/GenBank/DDBJ whole genome shotgun (WGS) entry which is preliminary data.</text>
</comment>
<dbReference type="InterPro" id="IPR003593">
    <property type="entry name" value="AAA+_ATPase"/>
</dbReference>
<keyword evidence="4" id="KW-0812">Transmembrane</keyword>
<evidence type="ECO:0000256" key="7">
    <source>
        <dbReference type="ARBA" id="ARBA00022840"/>
    </source>
</evidence>
<evidence type="ECO:0000256" key="21">
    <source>
        <dbReference type="ARBA" id="ARBA00049921"/>
    </source>
</evidence>
<keyword evidence="9" id="KW-0472">Membrane</keyword>
<keyword evidence="3" id="KW-0813">Transport</keyword>
<dbReference type="Gene3D" id="3.40.50.300">
    <property type="entry name" value="P-loop containing nucleotide triphosphate hydrolases"/>
    <property type="match status" value="1"/>
</dbReference>
<comment type="catalytic activity">
    <reaction evidence="20">
        <text>prostaglandin A2-S-(R)-glutathione(in) + ATP + H2O = prostaglandin A2-S-(R)-glutathione(out) + ADP + phosphate + H(+)</text>
        <dbReference type="Rhea" id="RHEA:81695"/>
        <dbReference type="ChEBI" id="CHEBI:15377"/>
        <dbReference type="ChEBI" id="CHEBI:15378"/>
        <dbReference type="ChEBI" id="CHEBI:30616"/>
        <dbReference type="ChEBI" id="CHEBI:43474"/>
        <dbReference type="ChEBI" id="CHEBI:133768"/>
        <dbReference type="ChEBI" id="CHEBI:456216"/>
    </reaction>
    <physiologicalReaction direction="left-to-right" evidence="20">
        <dbReference type="Rhea" id="RHEA:81696"/>
    </physiologicalReaction>
</comment>
<evidence type="ECO:0000256" key="18">
    <source>
        <dbReference type="ARBA" id="ARBA00048825"/>
    </source>
</evidence>
<dbReference type="SMART" id="SM00382">
    <property type="entry name" value="AAA"/>
    <property type="match status" value="1"/>
</dbReference>
<comment type="subcellular location">
    <subcellularLocation>
        <location evidence="1">Endomembrane system</location>
        <topology evidence="1">Multi-pass membrane protein</topology>
    </subcellularLocation>
</comment>
<evidence type="ECO:0000256" key="8">
    <source>
        <dbReference type="ARBA" id="ARBA00022989"/>
    </source>
</evidence>
<dbReference type="PROSITE" id="PS00211">
    <property type="entry name" value="ABC_TRANSPORTER_1"/>
    <property type="match status" value="1"/>
</dbReference>
<evidence type="ECO:0000256" key="19">
    <source>
        <dbReference type="ARBA" id="ARBA00049901"/>
    </source>
</evidence>
<dbReference type="GO" id="GO:0005524">
    <property type="term" value="F:ATP binding"/>
    <property type="evidence" value="ECO:0007669"/>
    <property type="project" value="UniProtKB-KW"/>
</dbReference>
<evidence type="ECO:0000256" key="13">
    <source>
        <dbReference type="ARBA" id="ARBA00042274"/>
    </source>
</evidence>
<organism evidence="24 25">
    <name type="scientific">Cervus elaphus hippelaphus</name>
    <name type="common">European red deer</name>
    <dbReference type="NCBI Taxonomy" id="46360"/>
    <lineage>
        <taxon>Eukaryota</taxon>
        <taxon>Metazoa</taxon>
        <taxon>Chordata</taxon>
        <taxon>Craniata</taxon>
        <taxon>Vertebrata</taxon>
        <taxon>Euteleostomi</taxon>
        <taxon>Mammalia</taxon>
        <taxon>Eutheria</taxon>
        <taxon>Laurasiatheria</taxon>
        <taxon>Artiodactyla</taxon>
        <taxon>Ruminantia</taxon>
        <taxon>Pecora</taxon>
        <taxon>Cervidae</taxon>
        <taxon>Cervinae</taxon>
        <taxon>Cervus</taxon>
    </lineage>
</organism>
<proteinExistence type="inferred from homology"/>
<comment type="catalytic activity">
    <reaction evidence="19">
        <text>prostaglandin A2-S-(S)-glutathione(in) + ATP + H2O = prostaglandin A2-S-(S)-glutathione(out) + ADP + phosphate + H(+)</text>
        <dbReference type="Rhea" id="RHEA:81699"/>
        <dbReference type="ChEBI" id="CHEBI:15377"/>
        <dbReference type="ChEBI" id="CHEBI:15378"/>
        <dbReference type="ChEBI" id="CHEBI:30616"/>
        <dbReference type="ChEBI" id="CHEBI:43474"/>
        <dbReference type="ChEBI" id="CHEBI:133769"/>
        <dbReference type="ChEBI" id="CHEBI:456216"/>
    </reaction>
    <physiologicalReaction direction="left-to-right" evidence="19">
        <dbReference type="Rhea" id="RHEA:81700"/>
    </physiologicalReaction>
</comment>
<evidence type="ECO:0000256" key="5">
    <source>
        <dbReference type="ARBA" id="ARBA00022737"/>
    </source>
</evidence>
<dbReference type="GO" id="GO:0008559">
    <property type="term" value="F:ABC-type xenobiotic transporter activity"/>
    <property type="evidence" value="ECO:0007669"/>
    <property type="project" value="TreeGrafter"/>
</dbReference>
<feature type="signal peptide" evidence="22">
    <location>
        <begin position="1"/>
        <end position="23"/>
    </location>
</feature>
<dbReference type="PANTHER" id="PTHR24223">
    <property type="entry name" value="ATP-BINDING CASSETTE SUB-FAMILY C"/>
    <property type="match status" value="1"/>
</dbReference>
<comment type="catalytic activity">
    <reaction evidence="21">
        <text>S-[(2E,6E,10E)-geranylgeranyl]-L-glutathione(in) + ATP + H2O = S-[(2E,6E,10E)-geranylgeranyl]-L-glutathione(out) + ADP + phosphate + H(+)</text>
        <dbReference type="Rhea" id="RHEA:81611"/>
        <dbReference type="ChEBI" id="CHEBI:15377"/>
        <dbReference type="ChEBI" id="CHEBI:15378"/>
        <dbReference type="ChEBI" id="CHEBI:30616"/>
        <dbReference type="ChEBI" id="CHEBI:43474"/>
        <dbReference type="ChEBI" id="CHEBI:156326"/>
        <dbReference type="ChEBI" id="CHEBI:456216"/>
    </reaction>
    <physiologicalReaction direction="left-to-right" evidence="21">
        <dbReference type="Rhea" id="RHEA:81612"/>
    </physiologicalReaction>
</comment>
<dbReference type="EMBL" id="MKHE01000010">
    <property type="protein sequence ID" value="OWK11097.1"/>
    <property type="molecule type" value="Genomic_DNA"/>
</dbReference>
<comment type="catalytic activity">
    <reaction evidence="14">
        <text>vincristine(in) + ATP + H2O = vincristine(out) + ADP + phosphate + H(+)</text>
        <dbReference type="Rhea" id="RHEA:60160"/>
        <dbReference type="ChEBI" id="CHEBI:15377"/>
        <dbReference type="ChEBI" id="CHEBI:15378"/>
        <dbReference type="ChEBI" id="CHEBI:30616"/>
        <dbReference type="ChEBI" id="CHEBI:43474"/>
        <dbReference type="ChEBI" id="CHEBI:143658"/>
        <dbReference type="ChEBI" id="CHEBI:456216"/>
    </reaction>
    <physiologicalReaction direction="left-to-right" evidence="14">
        <dbReference type="Rhea" id="RHEA:60161"/>
    </physiologicalReaction>
</comment>
<dbReference type="PANTHER" id="PTHR24223:SF241">
    <property type="entry name" value="MULTIDRUG RESISTANCE-ASSOCIATED PROTEIN 1"/>
    <property type="match status" value="1"/>
</dbReference>
<dbReference type="Proteomes" id="UP000242450">
    <property type="component" value="Chromosome 10"/>
</dbReference>
<evidence type="ECO:0000256" key="11">
    <source>
        <dbReference type="ARBA" id="ARBA00041345"/>
    </source>
</evidence>
<keyword evidence="5" id="KW-0677">Repeat</keyword>
<dbReference type="GO" id="GO:0034634">
    <property type="term" value="F:glutathione transmembrane transporter activity"/>
    <property type="evidence" value="ECO:0007669"/>
    <property type="project" value="TreeGrafter"/>
</dbReference>
<dbReference type="InterPro" id="IPR027417">
    <property type="entry name" value="P-loop_NTPase"/>
</dbReference>
<dbReference type="SUPFAM" id="SSF52540">
    <property type="entry name" value="P-loop containing nucleoside triphosphate hydrolases"/>
    <property type="match status" value="1"/>
</dbReference>
<dbReference type="OrthoDB" id="6500128at2759"/>
<evidence type="ECO:0000256" key="1">
    <source>
        <dbReference type="ARBA" id="ARBA00004127"/>
    </source>
</evidence>
<evidence type="ECO:0000256" key="22">
    <source>
        <dbReference type="SAM" id="SignalP"/>
    </source>
</evidence>
<comment type="catalytic activity">
    <reaction evidence="16">
        <text>17beta-estradiol 17-O-(beta-D-glucuronate)(in) + ATP + H2O = 17beta-estradiol 17-O-(beta-D-glucuronate)(out) + ADP + phosphate + H(+)</text>
        <dbReference type="Rhea" id="RHEA:60128"/>
        <dbReference type="ChEBI" id="CHEBI:15377"/>
        <dbReference type="ChEBI" id="CHEBI:15378"/>
        <dbReference type="ChEBI" id="CHEBI:30616"/>
        <dbReference type="ChEBI" id="CHEBI:43474"/>
        <dbReference type="ChEBI" id="CHEBI:82961"/>
        <dbReference type="ChEBI" id="CHEBI:456216"/>
    </reaction>
    <physiologicalReaction direction="left-to-right" evidence="16">
        <dbReference type="Rhea" id="RHEA:60129"/>
    </physiologicalReaction>
</comment>
<dbReference type="PROSITE" id="PS50893">
    <property type="entry name" value="ABC_TRANSPORTER_2"/>
    <property type="match status" value="1"/>
</dbReference>
<dbReference type="GO" id="GO:0016887">
    <property type="term" value="F:ATP hydrolysis activity"/>
    <property type="evidence" value="ECO:0007669"/>
    <property type="project" value="InterPro"/>
</dbReference>
<dbReference type="GO" id="GO:0012505">
    <property type="term" value="C:endomembrane system"/>
    <property type="evidence" value="ECO:0007669"/>
    <property type="project" value="UniProtKB-SubCell"/>
</dbReference>
<accession>A0A212CYM8</accession>
<evidence type="ECO:0000256" key="14">
    <source>
        <dbReference type="ARBA" id="ARBA00047331"/>
    </source>
</evidence>
<dbReference type="SMR" id="A0A212CYM8"/>
<evidence type="ECO:0000256" key="16">
    <source>
        <dbReference type="ARBA" id="ARBA00047576"/>
    </source>
</evidence>
<feature type="domain" description="ABC transporter" evidence="23">
    <location>
        <begin position="128"/>
        <end position="362"/>
    </location>
</feature>
<evidence type="ECO:0000256" key="10">
    <source>
        <dbReference type="ARBA" id="ARBA00041009"/>
    </source>
</evidence>
<gene>
    <name evidence="24" type="ORF">Celaphus_00006953</name>
</gene>
<dbReference type="AlphaFoldDB" id="A0A212CYM8"/>
<keyword evidence="22" id="KW-0732">Signal</keyword>
<dbReference type="CDD" id="cd03244">
    <property type="entry name" value="ABCC_MRP_domain2"/>
    <property type="match status" value="1"/>
</dbReference>
<name>A0A212CYM8_CEREH</name>
<dbReference type="Pfam" id="PF00005">
    <property type="entry name" value="ABC_tran"/>
    <property type="match status" value="1"/>
</dbReference>
<reference evidence="24 25" key="1">
    <citation type="journal article" date="2018" name="Mol. Genet. Genomics">
        <title>The red deer Cervus elaphus genome CerEla1.0: sequencing, annotating, genes, and chromosomes.</title>
        <authorList>
            <person name="Bana N.A."/>
            <person name="Nyiri A."/>
            <person name="Nagy J."/>
            <person name="Frank K."/>
            <person name="Nagy T."/>
            <person name="Steger V."/>
            <person name="Schiller M."/>
            <person name="Lakatos P."/>
            <person name="Sugar L."/>
            <person name="Horn P."/>
            <person name="Barta E."/>
            <person name="Orosz L."/>
        </authorList>
    </citation>
    <scope>NUCLEOTIDE SEQUENCE [LARGE SCALE GENOMIC DNA]</scope>
    <source>
        <strain evidence="24">Hungarian</strain>
    </source>
</reference>
<protein>
    <recommendedName>
        <fullName evidence="10">Multidrug resistance-associated protein 1</fullName>
    </recommendedName>
    <alternativeName>
        <fullName evidence="13">ATP-binding cassette sub-family C member 1</fullName>
    </alternativeName>
    <alternativeName>
        <fullName evidence="12">Glutathione-S-conjugate-translocating ATPase ABCC1</fullName>
    </alternativeName>
    <alternativeName>
        <fullName evidence="11">Leukotriene C(4) transporter</fullName>
    </alternativeName>
</protein>
<comment type="similarity">
    <text evidence="2">Belongs to the ABC transporter superfamily. ABCC family. Conjugate transporter (TC 3.A.1.208) subfamily.</text>
</comment>
<comment type="catalytic activity">
    <reaction evidence="18">
        <text>daunorubicin(in) + ATP + H2O = daunorubicin(out) + ADP + phosphate + H(+)</text>
        <dbReference type="Rhea" id="RHEA:33147"/>
        <dbReference type="ChEBI" id="CHEBI:15377"/>
        <dbReference type="ChEBI" id="CHEBI:15378"/>
        <dbReference type="ChEBI" id="CHEBI:30616"/>
        <dbReference type="ChEBI" id="CHEBI:43474"/>
        <dbReference type="ChEBI" id="CHEBI:64677"/>
        <dbReference type="ChEBI" id="CHEBI:456216"/>
    </reaction>
    <physiologicalReaction direction="left-to-right" evidence="18">
        <dbReference type="Rhea" id="RHEA:33148"/>
    </physiologicalReaction>
</comment>
<dbReference type="InterPro" id="IPR017871">
    <property type="entry name" value="ABC_transporter-like_CS"/>
</dbReference>
<evidence type="ECO:0000256" key="6">
    <source>
        <dbReference type="ARBA" id="ARBA00022741"/>
    </source>
</evidence>
<comment type="catalytic activity">
    <reaction evidence="15">
        <text>sphing-4-enine 1-phosphate(in) + ATP + H2O = sphing-4-enine 1-phosphate(out) + ADP + phosphate + H(+)</text>
        <dbReference type="Rhea" id="RHEA:38951"/>
        <dbReference type="ChEBI" id="CHEBI:15377"/>
        <dbReference type="ChEBI" id="CHEBI:15378"/>
        <dbReference type="ChEBI" id="CHEBI:30616"/>
        <dbReference type="ChEBI" id="CHEBI:43474"/>
        <dbReference type="ChEBI" id="CHEBI:60119"/>
        <dbReference type="ChEBI" id="CHEBI:456216"/>
    </reaction>
    <physiologicalReaction direction="left-to-right" evidence="15">
        <dbReference type="Rhea" id="RHEA:38952"/>
    </physiologicalReaction>
</comment>
<evidence type="ECO:0000256" key="12">
    <source>
        <dbReference type="ARBA" id="ARBA00041913"/>
    </source>
</evidence>
<evidence type="ECO:0000256" key="2">
    <source>
        <dbReference type="ARBA" id="ARBA00009726"/>
    </source>
</evidence>
<evidence type="ECO:0000259" key="23">
    <source>
        <dbReference type="PROSITE" id="PS50893"/>
    </source>
</evidence>
<evidence type="ECO:0000256" key="20">
    <source>
        <dbReference type="ARBA" id="ARBA00049910"/>
    </source>
</evidence>